<accession>A0A8S1LTG3</accession>
<name>A0A8S1LTG3_PARPR</name>
<reference evidence="1" key="1">
    <citation type="submission" date="2021-01" db="EMBL/GenBank/DDBJ databases">
        <authorList>
            <consortium name="Genoscope - CEA"/>
            <person name="William W."/>
        </authorList>
    </citation>
    <scope>NUCLEOTIDE SEQUENCE</scope>
</reference>
<keyword evidence="2" id="KW-1185">Reference proteome</keyword>
<gene>
    <name evidence="1" type="ORF">PPRIM_AZ9-3.1.T0450210</name>
</gene>
<dbReference type="EMBL" id="CAJJDM010000045">
    <property type="protein sequence ID" value="CAD8070399.1"/>
    <property type="molecule type" value="Genomic_DNA"/>
</dbReference>
<dbReference type="AlphaFoldDB" id="A0A8S1LTG3"/>
<sequence length="38" mass="4652">MFRWIKRKLHNFIIYLINSFNHQSASTPIDIKLVQKHL</sequence>
<comment type="caution">
    <text evidence="1">The sequence shown here is derived from an EMBL/GenBank/DDBJ whole genome shotgun (WGS) entry which is preliminary data.</text>
</comment>
<evidence type="ECO:0000313" key="2">
    <source>
        <dbReference type="Proteomes" id="UP000688137"/>
    </source>
</evidence>
<protein>
    <submittedName>
        <fullName evidence="1">Uncharacterized protein</fullName>
    </submittedName>
</protein>
<proteinExistence type="predicted"/>
<evidence type="ECO:0000313" key="1">
    <source>
        <dbReference type="EMBL" id="CAD8070399.1"/>
    </source>
</evidence>
<organism evidence="1 2">
    <name type="scientific">Paramecium primaurelia</name>
    <dbReference type="NCBI Taxonomy" id="5886"/>
    <lineage>
        <taxon>Eukaryota</taxon>
        <taxon>Sar</taxon>
        <taxon>Alveolata</taxon>
        <taxon>Ciliophora</taxon>
        <taxon>Intramacronucleata</taxon>
        <taxon>Oligohymenophorea</taxon>
        <taxon>Peniculida</taxon>
        <taxon>Parameciidae</taxon>
        <taxon>Paramecium</taxon>
    </lineage>
</organism>
<dbReference type="Proteomes" id="UP000688137">
    <property type="component" value="Unassembled WGS sequence"/>
</dbReference>